<protein>
    <submittedName>
        <fullName evidence="11">EamA family transporter RarD</fullName>
    </submittedName>
</protein>
<evidence type="ECO:0000313" key="12">
    <source>
        <dbReference type="Proteomes" id="UP000542342"/>
    </source>
</evidence>
<dbReference type="SUPFAM" id="SSF103481">
    <property type="entry name" value="Multidrug resistance efflux transporter EmrE"/>
    <property type="match status" value="2"/>
</dbReference>
<gene>
    <name evidence="11" type="primary">rarD</name>
    <name evidence="11" type="ORF">H0921_08575</name>
</gene>
<evidence type="ECO:0000313" key="11">
    <source>
        <dbReference type="EMBL" id="MBA2226213.1"/>
    </source>
</evidence>
<evidence type="ECO:0000256" key="7">
    <source>
        <dbReference type="ARBA" id="ARBA00023136"/>
    </source>
</evidence>
<feature type="transmembrane region" description="Helical" evidence="9">
    <location>
        <begin position="107"/>
        <end position="123"/>
    </location>
</feature>
<feature type="compositionally biased region" description="Low complexity" evidence="8">
    <location>
        <begin position="302"/>
        <end position="311"/>
    </location>
</feature>
<feature type="region of interest" description="Disordered" evidence="8">
    <location>
        <begin position="296"/>
        <end position="324"/>
    </location>
</feature>
<dbReference type="PANTHER" id="PTHR32322">
    <property type="entry name" value="INNER MEMBRANE TRANSPORTER"/>
    <property type="match status" value="1"/>
</dbReference>
<feature type="compositionally biased region" description="Pro residues" evidence="8">
    <location>
        <begin position="312"/>
        <end position="324"/>
    </location>
</feature>
<feature type="transmembrane region" description="Helical" evidence="9">
    <location>
        <begin position="40"/>
        <end position="57"/>
    </location>
</feature>
<comment type="similarity">
    <text evidence="2">Belongs to the EamA transporter family.</text>
</comment>
<organism evidence="11 12">
    <name type="scientific">Thermogemmata fonticola</name>
    <dbReference type="NCBI Taxonomy" id="2755323"/>
    <lineage>
        <taxon>Bacteria</taxon>
        <taxon>Pseudomonadati</taxon>
        <taxon>Planctomycetota</taxon>
        <taxon>Planctomycetia</taxon>
        <taxon>Gemmatales</taxon>
        <taxon>Gemmataceae</taxon>
        <taxon>Thermogemmata</taxon>
    </lineage>
</organism>
<feature type="transmembrane region" description="Helical" evidence="9">
    <location>
        <begin position="210"/>
        <end position="230"/>
    </location>
</feature>
<evidence type="ECO:0000256" key="2">
    <source>
        <dbReference type="ARBA" id="ARBA00007362"/>
    </source>
</evidence>
<feature type="transmembrane region" description="Helical" evidence="9">
    <location>
        <begin position="153"/>
        <end position="169"/>
    </location>
</feature>
<evidence type="ECO:0000256" key="9">
    <source>
        <dbReference type="SAM" id="Phobius"/>
    </source>
</evidence>
<feature type="domain" description="EamA" evidence="10">
    <location>
        <begin position="7"/>
        <end position="144"/>
    </location>
</feature>
<reference evidence="11 12" key="1">
    <citation type="submission" date="2020-07" db="EMBL/GenBank/DDBJ databases">
        <title>Thermogemmata thermophila gen. nov., sp. nov., a novel moderate thermophilic planctomycete from a Kamchatka hot spring.</title>
        <authorList>
            <person name="Elcheninov A.G."/>
            <person name="Podosokorskaya O.A."/>
            <person name="Kovaleva O.L."/>
            <person name="Novikov A."/>
            <person name="Bonch-Osmolovskaya E.A."/>
            <person name="Toshchakov S.V."/>
            <person name="Kublanov I.V."/>
        </authorList>
    </citation>
    <scope>NUCLEOTIDE SEQUENCE [LARGE SCALE GENOMIC DNA]</scope>
    <source>
        <strain evidence="11 12">2918</strain>
    </source>
</reference>
<evidence type="ECO:0000259" key="10">
    <source>
        <dbReference type="Pfam" id="PF00892"/>
    </source>
</evidence>
<evidence type="ECO:0000256" key="5">
    <source>
        <dbReference type="ARBA" id="ARBA00022692"/>
    </source>
</evidence>
<feature type="transmembrane region" description="Helical" evidence="9">
    <location>
        <begin position="270"/>
        <end position="289"/>
    </location>
</feature>
<keyword evidence="6 9" id="KW-1133">Transmembrane helix</keyword>
<dbReference type="PANTHER" id="PTHR32322:SF2">
    <property type="entry name" value="EAMA DOMAIN-CONTAINING PROTEIN"/>
    <property type="match status" value="1"/>
</dbReference>
<feature type="transmembrane region" description="Helical" evidence="9">
    <location>
        <begin position="78"/>
        <end position="95"/>
    </location>
</feature>
<dbReference type="Proteomes" id="UP000542342">
    <property type="component" value="Unassembled WGS sequence"/>
</dbReference>
<feature type="transmembrane region" description="Helical" evidence="9">
    <location>
        <begin position="178"/>
        <end position="198"/>
    </location>
</feature>
<feature type="transmembrane region" description="Helical" evidence="9">
    <location>
        <begin position="130"/>
        <end position="147"/>
    </location>
</feature>
<comment type="subcellular location">
    <subcellularLocation>
        <location evidence="1">Cell membrane</location>
        <topology evidence="1">Multi-pass membrane protein</topology>
    </subcellularLocation>
</comment>
<evidence type="ECO:0000256" key="4">
    <source>
        <dbReference type="ARBA" id="ARBA00022475"/>
    </source>
</evidence>
<keyword evidence="4" id="KW-1003">Cell membrane</keyword>
<keyword evidence="3" id="KW-0813">Transport</keyword>
<dbReference type="InterPro" id="IPR050638">
    <property type="entry name" value="AA-Vitamin_Transporters"/>
</dbReference>
<dbReference type="EMBL" id="JACEFB010000004">
    <property type="protein sequence ID" value="MBA2226213.1"/>
    <property type="molecule type" value="Genomic_DNA"/>
</dbReference>
<dbReference type="InterPro" id="IPR037185">
    <property type="entry name" value="EmrE-like"/>
</dbReference>
<sequence>MTGSSRSGLLWGLGAYTCWGLVPLYFALLKRYGLSAGEILAQRIVWSLPLLLLLVTLHRQPRAELRRALADRSLMMRLGASASLLAVNWLLYIYATVTDRVAEASHGYFLLPLVNAALGSALLGERLRPAHYPALALVALSAALPLLLNGQGGWLPLALPLTFGLYSLLRKQIPLDSIAALTVETALLLPPSAAYLLLAGSGHHHLGATPAATAAILASGLVTVVPLLAFTLSLRRLTLLALSFLQFISPTVQLLLALTVLGEELTTARLAALACVWLAVLLVLADALLTHLRRPRTPHADPSPTLTASPAPSAPPPHPSLPPR</sequence>
<comment type="caution">
    <text evidence="11">The sequence shown here is derived from an EMBL/GenBank/DDBJ whole genome shotgun (WGS) entry which is preliminary data.</text>
</comment>
<evidence type="ECO:0000256" key="6">
    <source>
        <dbReference type="ARBA" id="ARBA00022989"/>
    </source>
</evidence>
<name>A0A7V8VDS0_9BACT</name>
<evidence type="ECO:0000256" key="3">
    <source>
        <dbReference type="ARBA" id="ARBA00022448"/>
    </source>
</evidence>
<keyword evidence="12" id="KW-1185">Reference proteome</keyword>
<evidence type="ECO:0000256" key="8">
    <source>
        <dbReference type="SAM" id="MobiDB-lite"/>
    </source>
</evidence>
<evidence type="ECO:0000256" key="1">
    <source>
        <dbReference type="ARBA" id="ARBA00004651"/>
    </source>
</evidence>
<dbReference type="Pfam" id="PF00892">
    <property type="entry name" value="EamA"/>
    <property type="match status" value="1"/>
</dbReference>
<dbReference type="RefSeq" id="WP_194537631.1">
    <property type="nucleotide sequence ID" value="NZ_JACEFB010000004.1"/>
</dbReference>
<keyword evidence="7 9" id="KW-0472">Membrane</keyword>
<dbReference type="InterPro" id="IPR000620">
    <property type="entry name" value="EamA_dom"/>
</dbReference>
<proteinExistence type="inferred from homology"/>
<feature type="transmembrane region" description="Helical" evidence="9">
    <location>
        <begin position="237"/>
        <end position="258"/>
    </location>
</feature>
<feature type="transmembrane region" description="Helical" evidence="9">
    <location>
        <begin position="9"/>
        <end position="28"/>
    </location>
</feature>
<accession>A0A7V8VDS0</accession>
<keyword evidence="5 9" id="KW-0812">Transmembrane</keyword>
<dbReference type="AlphaFoldDB" id="A0A7V8VDS0"/>
<dbReference type="InterPro" id="IPR004626">
    <property type="entry name" value="RarD"/>
</dbReference>
<dbReference type="NCBIfam" id="TIGR00688">
    <property type="entry name" value="rarD"/>
    <property type="match status" value="1"/>
</dbReference>
<dbReference type="GO" id="GO:0005886">
    <property type="term" value="C:plasma membrane"/>
    <property type="evidence" value="ECO:0007669"/>
    <property type="project" value="UniProtKB-SubCell"/>
</dbReference>